<dbReference type="Proteomes" id="UP001372526">
    <property type="component" value="Unassembled WGS sequence"/>
</dbReference>
<keyword evidence="1" id="KW-1133">Transmembrane helix</keyword>
<evidence type="ECO:0000256" key="1">
    <source>
        <dbReference type="SAM" id="Phobius"/>
    </source>
</evidence>
<proteinExistence type="predicted"/>
<dbReference type="EMBL" id="JBAWSX010000024">
    <property type="protein sequence ID" value="MEI4804251.1"/>
    <property type="molecule type" value="Genomic_DNA"/>
</dbReference>
<comment type="caution">
    <text evidence="2">The sequence shown here is derived from an EMBL/GenBank/DDBJ whole genome shotgun (WGS) entry which is preliminary data.</text>
</comment>
<gene>
    <name evidence="2" type="ORF">WAZ07_24215</name>
</gene>
<sequence>MSCSEKKQRKNNYKAIVATILLSCLIGTYLDLLFVSKQMYAFPVRPFPHIFTINIAFTLFILPISTALFVWIMKMLPTFSKIIFIILIGLCMSISERFAEQLGWFTHNESWHHSYSIFGYMIFLLFIWKFYRWFQ</sequence>
<dbReference type="InterPro" id="IPR048147">
    <property type="entry name" value="CBO0543-like"/>
</dbReference>
<keyword evidence="1" id="KW-0472">Membrane</keyword>
<organism evidence="2 3">
    <name type="scientific">Bacillus bruguierae</name>
    <dbReference type="NCBI Taxonomy" id="3127667"/>
    <lineage>
        <taxon>Bacteria</taxon>
        <taxon>Bacillati</taxon>
        <taxon>Bacillota</taxon>
        <taxon>Bacilli</taxon>
        <taxon>Bacillales</taxon>
        <taxon>Bacillaceae</taxon>
        <taxon>Bacillus</taxon>
    </lineage>
</organism>
<evidence type="ECO:0000313" key="2">
    <source>
        <dbReference type="EMBL" id="MEI4804251.1"/>
    </source>
</evidence>
<feature type="transmembrane region" description="Helical" evidence="1">
    <location>
        <begin position="50"/>
        <end position="72"/>
    </location>
</feature>
<evidence type="ECO:0000313" key="3">
    <source>
        <dbReference type="Proteomes" id="UP001372526"/>
    </source>
</evidence>
<dbReference type="NCBIfam" id="NF041644">
    <property type="entry name" value="CBO0543_fam"/>
    <property type="match status" value="1"/>
</dbReference>
<keyword evidence="3" id="KW-1185">Reference proteome</keyword>
<feature type="transmembrane region" description="Helical" evidence="1">
    <location>
        <begin position="111"/>
        <end position="131"/>
    </location>
</feature>
<dbReference type="RefSeq" id="WP_336474457.1">
    <property type="nucleotide sequence ID" value="NZ_JBAWSX010000024.1"/>
</dbReference>
<protein>
    <submittedName>
        <fullName evidence="2">CBO0543 family protein</fullName>
    </submittedName>
</protein>
<keyword evidence="1" id="KW-0812">Transmembrane</keyword>
<reference evidence="2 3" key="1">
    <citation type="submission" date="2024-01" db="EMBL/GenBank/DDBJ databases">
        <title>Seven novel Bacillus-like species.</title>
        <authorList>
            <person name="Liu G."/>
        </authorList>
    </citation>
    <scope>NUCLEOTIDE SEQUENCE [LARGE SCALE GENOMIC DNA]</scope>
    <source>
        <strain evidence="2 3">FJAT-51639</strain>
    </source>
</reference>
<feature type="transmembrane region" description="Helical" evidence="1">
    <location>
        <begin position="12"/>
        <end position="30"/>
    </location>
</feature>
<accession>A0ABU8FNH9</accession>
<feature type="transmembrane region" description="Helical" evidence="1">
    <location>
        <begin position="79"/>
        <end position="99"/>
    </location>
</feature>
<name>A0ABU8FNH9_9BACI</name>